<dbReference type="PROSITE" id="PS51272">
    <property type="entry name" value="SLH"/>
    <property type="match status" value="2"/>
</dbReference>
<dbReference type="RefSeq" id="WP_131019127.1">
    <property type="nucleotide sequence ID" value="NZ_SIRE01000061.1"/>
</dbReference>
<organism evidence="2 3">
    <name type="scientific">Paenibacillus thalictri</name>
    <dbReference type="NCBI Taxonomy" id="2527873"/>
    <lineage>
        <taxon>Bacteria</taxon>
        <taxon>Bacillati</taxon>
        <taxon>Bacillota</taxon>
        <taxon>Bacilli</taxon>
        <taxon>Bacillales</taxon>
        <taxon>Paenibacillaceae</taxon>
        <taxon>Paenibacillus</taxon>
    </lineage>
</organism>
<evidence type="ECO:0000259" key="1">
    <source>
        <dbReference type="PROSITE" id="PS51272"/>
    </source>
</evidence>
<feature type="non-terminal residue" evidence="2">
    <location>
        <position position="1"/>
    </location>
</feature>
<dbReference type="OrthoDB" id="1706086at2"/>
<dbReference type="InterPro" id="IPR001119">
    <property type="entry name" value="SLH_dom"/>
</dbReference>
<accession>A0A4Q9DEK9</accession>
<feature type="domain" description="SLH" evidence="1">
    <location>
        <begin position="79"/>
        <end position="142"/>
    </location>
</feature>
<dbReference type="Pfam" id="PF00395">
    <property type="entry name" value="SLH"/>
    <property type="match status" value="1"/>
</dbReference>
<keyword evidence="3" id="KW-1185">Reference proteome</keyword>
<comment type="caution">
    <text evidence="2">The sequence shown here is derived from an EMBL/GenBank/DDBJ whole genome shotgun (WGS) entry which is preliminary data.</text>
</comment>
<name>A0A4Q9DEK9_9BACL</name>
<protein>
    <submittedName>
        <fullName evidence="2">S-layer homology domain-containing protein</fullName>
    </submittedName>
</protein>
<evidence type="ECO:0000313" key="3">
    <source>
        <dbReference type="Proteomes" id="UP000293142"/>
    </source>
</evidence>
<dbReference type="EMBL" id="SIRE01000061">
    <property type="protein sequence ID" value="TBL67459.1"/>
    <property type="molecule type" value="Genomic_DNA"/>
</dbReference>
<sequence>FSSMALAAAPKSTGDFTDLKDLDTATKAKFDTMISAGIFDGVKEGTFGLTDKMNRAQFAKVAALVFELPVDNTLKTSSFADVKATDPANGYALPYIEAIVKAGLTDGVAADKYDPAGEVTREQLATFLVRGLGQEEAAKKAEGVKDDTVSDWAKGYVTVALQDKLLENGKDGKFGGTTAATRDLLVLSSYEAKQQYVPHFNGQYAIASLKATDANQMTVKLNGAVEDTSLVHFDVQKNGAAVNGGYEVKWDDKKMTATLVFDSKFDDSNWTVTLSGLKNIDEANKTAKVATNKEKIEKIEFLTSSDTLPNNPGKKLRVDFKATNQYGVKTQMPASEFDVFTSNGTITPIGGEQAFYLTLPEGLDRNSVIALTIIHQDSNKQVNKSFTLGDKSIVSKVEVGDLLNSSGNKVESIDANGYAYLDTKVYDQYGLRIENKDELNQGVTVTIPDGDLAKGNEGDSGAYVDNAIGDDAADLKLRSVSDKAKEITISVYANGTGESVTKKIAIGATRVPNTLEFGAYNYNLAKGDVPTGDDEVDGKMYVPMVVKDQAGNVLTGQDIYDNKDKFTIFASGGIKLADQPISNSGAHKGMIAIQSADNKGAASITVQLKDNPSASTKLDMNVYDERKADGIKFSTTPKKYMIAGTDNEMKLKVYDQFGSEMKYDTNGQFLVRYSLTANSGDAASLGATSLASKQRVDQNDATSARKYVMQPNAIGTALTKDFTLAKNSSDSVDSIFDKSFKFYTTDLAKSASYTFKATLYKQDAAGTATIADKKYVEVNNLSTTMEVLDPNNVNNKISYEAYLDKSNNTLLATDDYFKAGDAAGGAAKNVYDNYKGFAKEVKVKAKNSSGEEVAVPSNIVSVSSSDTQAADVAGNWVVGVKDGTSKITTVFMDGKQNMISSSLDVTSKKEGPVVKSIALKKASKTVDMSVLSQGVYLWDAQLAEKITVKDQFADEFVAESAPGAKNEEGKLTDNMLVRDNGAGYNDNNILKLSFYISDIEGTNPKAVTINADTGKIQYTGAQGDVTSFKVNVVAPSGVISTFDVNVK</sequence>
<proteinExistence type="predicted"/>
<dbReference type="AlphaFoldDB" id="A0A4Q9DEK9"/>
<dbReference type="Proteomes" id="UP000293142">
    <property type="component" value="Unassembled WGS sequence"/>
</dbReference>
<evidence type="ECO:0000313" key="2">
    <source>
        <dbReference type="EMBL" id="TBL67459.1"/>
    </source>
</evidence>
<feature type="domain" description="SLH" evidence="1">
    <location>
        <begin position="12"/>
        <end position="76"/>
    </location>
</feature>
<gene>
    <name evidence="2" type="ORF">EYB31_39710</name>
</gene>
<reference evidence="2 3" key="1">
    <citation type="submission" date="2019-02" db="EMBL/GenBank/DDBJ databases">
        <title>Paenibacillus sp. nov., isolated from surface-sterilized tissue of Thalictrum simplex L.</title>
        <authorList>
            <person name="Tuo L."/>
        </authorList>
    </citation>
    <scope>NUCLEOTIDE SEQUENCE [LARGE SCALE GENOMIC DNA]</scope>
    <source>
        <strain evidence="2 3">N2SHLJ1</strain>
    </source>
</reference>